<dbReference type="InterPro" id="IPR056798">
    <property type="entry name" value="ADH_Fe_C"/>
</dbReference>
<dbReference type="InterPro" id="IPR018211">
    <property type="entry name" value="ADH_Fe_CS"/>
</dbReference>
<dbReference type="PANTHER" id="PTHR11496">
    <property type="entry name" value="ALCOHOL DEHYDROGENASE"/>
    <property type="match status" value="1"/>
</dbReference>
<keyword evidence="3" id="KW-0520">NAD</keyword>
<dbReference type="AlphaFoldDB" id="A0A1Y3U748"/>
<evidence type="ECO:0000256" key="1">
    <source>
        <dbReference type="ARBA" id="ARBA00007358"/>
    </source>
</evidence>
<keyword evidence="2" id="KW-0560">Oxidoreductase</keyword>
<dbReference type="PROSITE" id="PS00060">
    <property type="entry name" value="ADH_IRON_2"/>
    <property type="match status" value="1"/>
</dbReference>
<sequence length="386" mass="40718">MVQRIMLNETSYHGSGAIAEIPNEIAARGFKKAFVAFDPDLVKFGITAKVTDLLDAAQVPYEVYSDIKPNPTIENVQHGVEAFKASGADCIVAIGGGSSMDTSKAIGIIIANPEFEDVRSLEGVAPTKNPCTPIIAVPTTAGTAAEVTINYVITDVERKRKFVCVDPHDMPVVAVVDPDMMATMPVGLTAATGMDALTHAIEGYTTKAAWAMTDMFHLEAIRLIAQNLRDAVAEAKSGEPGSGREGMALAEYIAGMGFSNVGLGIAHSMAHTLGAVYDTPHGVACAMALPIVMECNASETGEKYREIARAMGVAGVDDMSQDEYRAAAVAAVAKLGQDVGIPTKVDGLKEEDLDFLSESAHADACAPGNPRDASVEDIKNLFRKLM</sequence>
<protein>
    <submittedName>
        <fullName evidence="6">Lactaldehyde reductase</fullName>
    </submittedName>
</protein>
<dbReference type="CDD" id="cd08176">
    <property type="entry name" value="LPO"/>
    <property type="match status" value="1"/>
</dbReference>
<dbReference type="Pfam" id="PF25137">
    <property type="entry name" value="ADH_Fe_C"/>
    <property type="match status" value="1"/>
</dbReference>
<dbReference type="GO" id="GO:0046872">
    <property type="term" value="F:metal ion binding"/>
    <property type="evidence" value="ECO:0007669"/>
    <property type="project" value="InterPro"/>
</dbReference>
<dbReference type="FunFam" id="1.20.1090.10:FF:000001">
    <property type="entry name" value="Aldehyde-alcohol dehydrogenase"/>
    <property type="match status" value="1"/>
</dbReference>
<dbReference type="InterPro" id="IPR039697">
    <property type="entry name" value="Alcohol_dehydrogenase_Fe"/>
</dbReference>
<dbReference type="GO" id="GO:0004022">
    <property type="term" value="F:alcohol dehydrogenase (NAD+) activity"/>
    <property type="evidence" value="ECO:0007669"/>
    <property type="project" value="TreeGrafter"/>
</dbReference>
<comment type="caution">
    <text evidence="6">The sequence shown here is derived from an EMBL/GenBank/DDBJ whole genome shotgun (WGS) entry which is preliminary data.</text>
</comment>
<dbReference type="NCBIfam" id="NF007911">
    <property type="entry name" value="PRK10624.1"/>
    <property type="match status" value="1"/>
</dbReference>
<evidence type="ECO:0000259" key="5">
    <source>
        <dbReference type="Pfam" id="PF25137"/>
    </source>
</evidence>
<accession>A0A1Y3U748</accession>
<dbReference type="EMBL" id="NFHO01000001">
    <property type="protein sequence ID" value="OUN44574.1"/>
    <property type="molecule type" value="Genomic_DNA"/>
</dbReference>
<dbReference type="FunFam" id="3.40.50.1970:FF:000003">
    <property type="entry name" value="Alcohol dehydrogenase, iron-containing"/>
    <property type="match status" value="1"/>
</dbReference>
<dbReference type="Proteomes" id="UP000196560">
    <property type="component" value="Unassembled WGS sequence"/>
</dbReference>
<evidence type="ECO:0000256" key="3">
    <source>
        <dbReference type="ARBA" id="ARBA00023027"/>
    </source>
</evidence>
<proteinExistence type="inferred from homology"/>
<keyword evidence="7" id="KW-1185">Reference proteome</keyword>
<name>A0A1Y3U748_9ACTN</name>
<reference evidence="7" key="1">
    <citation type="submission" date="2017-04" db="EMBL/GenBank/DDBJ databases">
        <title>Function of individual gut microbiota members based on whole genome sequencing of pure cultures obtained from chicken caecum.</title>
        <authorList>
            <person name="Medvecky M."/>
            <person name="Cejkova D."/>
            <person name="Polansky O."/>
            <person name="Karasova D."/>
            <person name="Kubasova T."/>
            <person name="Cizek A."/>
            <person name="Rychlik I."/>
        </authorList>
    </citation>
    <scope>NUCLEOTIDE SEQUENCE [LARGE SCALE GENOMIC DNA]</scope>
    <source>
        <strain evidence="7">An70</strain>
    </source>
</reference>
<dbReference type="Pfam" id="PF00465">
    <property type="entry name" value="Fe-ADH"/>
    <property type="match status" value="1"/>
</dbReference>
<dbReference type="Gene3D" id="3.40.50.1970">
    <property type="match status" value="1"/>
</dbReference>
<organism evidence="6 7">
    <name type="scientific">Enorma massiliensis</name>
    <dbReference type="NCBI Taxonomy" id="1472761"/>
    <lineage>
        <taxon>Bacteria</taxon>
        <taxon>Bacillati</taxon>
        <taxon>Actinomycetota</taxon>
        <taxon>Coriobacteriia</taxon>
        <taxon>Coriobacteriales</taxon>
        <taxon>Coriobacteriaceae</taxon>
        <taxon>Enorma</taxon>
    </lineage>
</organism>
<evidence type="ECO:0000259" key="4">
    <source>
        <dbReference type="Pfam" id="PF00465"/>
    </source>
</evidence>
<feature type="domain" description="Fe-containing alcohol dehydrogenase-like C-terminal" evidence="5">
    <location>
        <begin position="189"/>
        <end position="385"/>
    </location>
</feature>
<dbReference type="NCBIfam" id="TIGR02638">
    <property type="entry name" value="lactal_redase"/>
    <property type="match status" value="1"/>
</dbReference>
<evidence type="ECO:0000256" key="2">
    <source>
        <dbReference type="ARBA" id="ARBA00023002"/>
    </source>
</evidence>
<dbReference type="InterPro" id="IPR001670">
    <property type="entry name" value="ADH_Fe/GldA"/>
</dbReference>
<evidence type="ECO:0000313" key="6">
    <source>
        <dbReference type="EMBL" id="OUN44574.1"/>
    </source>
</evidence>
<dbReference type="InterPro" id="IPR013460">
    <property type="entry name" value="Lactal_redase"/>
</dbReference>
<dbReference type="Gene3D" id="1.20.1090.10">
    <property type="entry name" value="Dehydroquinate synthase-like - alpha domain"/>
    <property type="match status" value="1"/>
</dbReference>
<dbReference type="PANTHER" id="PTHR11496:SF102">
    <property type="entry name" value="ALCOHOL DEHYDROGENASE 4"/>
    <property type="match status" value="1"/>
</dbReference>
<dbReference type="SUPFAM" id="SSF56796">
    <property type="entry name" value="Dehydroquinate synthase-like"/>
    <property type="match status" value="1"/>
</dbReference>
<gene>
    <name evidence="6" type="ORF">B5G21_01175</name>
</gene>
<dbReference type="PROSITE" id="PS00913">
    <property type="entry name" value="ADH_IRON_1"/>
    <property type="match status" value="1"/>
</dbReference>
<dbReference type="RefSeq" id="WP_087185676.1">
    <property type="nucleotide sequence ID" value="NZ_DBFBJE010000028.1"/>
</dbReference>
<feature type="domain" description="Alcohol dehydrogenase iron-type/glycerol dehydrogenase GldA" evidence="4">
    <location>
        <begin position="11"/>
        <end position="178"/>
    </location>
</feature>
<dbReference type="eggNOG" id="COG1454">
    <property type="taxonomic scope" value="Bacteria"/>
</dbReference>
<dbReference type="STRING" id="1118060.GCA_000311845_00872"/>
<evidence type="ECO:0000313" key="7">
    <source>
        <dbReference type="Proteomes" id="UP000196560"/>
    </source>
</evidence>
<comment type="similarity">
    <text evidence="1">Belongs to the iron-containing alcohol dehydrogenase family.</text>
</comment>